<dbReference type="GO" id="GO:0004126">
    <property type="term" value="F:cytidine deaminase activity"/>
    <property type="evidence" value="ECO:0007669"/>
    <property type="project" value="UniProtKB-EC"/>
</dbReference>
<dbReference type="InterPro" id="IPR006262">
    <property type="entry name" value="Cyt_deam_tetra"/>
</dbReference>
<keyword evidence="15" id="KW-1185">Reference proteome</keyword>
<evidence type="ECO:0000256" key="5">
    <source>
        <dbReference type="ARBA" id="ARBA00018266"/>
    </source>
</evidence>
<comment type="catalytic activity">
    <reaction evidence="11 12">
        <text>cytidine + H2O + H(+) = uridine + NH4(+)</text>
        <dbReference type="Rhea" id="RHEA:16069"/>
        <dbReference type="ChEBI" id="CHEBI:15377"/>
        <dbReference type="ChEBI" id="CHEBI:15378"/>
        <dbReference type="ChEBI" id="CHEBI:16704"/>
        <dbReference type="ChEBI" id="CHEBI:17562"/>
        <dbReference type="ChEBI" id="CHEBI:28938"/>
        <dbReference type="EC" id="3.5.4.5"/>
    </reaction>
</comment>
<organism evidence="14 15">
    <name type="scientific">Paenibacillus chondroitinus</name>
    <dbReference type="NCBI Taxonomy" id="59842"/>
    <lineage>
        <taxon>Bacteria</taxon>
        <taxon>Bacillati</taxon>
        <taxon>Bacillota</taxon>
        <taxon>Bacilli</taxon>
        <taxon>Bacillales</taxon>
        <taxon>Paenibacillaceae</taxon>
        <taxon>Paenibacillus</taxon>
    </lineage>
</organism>
<proteinExistence type="inferred from homology"/>
<evidence type="ECO:0000256" key="1">
    <source>
        <dbReference type="ARBA" id="ARBA00001947"/>
    </source>
</evidence>
<feature type="domain" description="CMP/dCMP-type deaminase" evidence="13">
    <location>
        <begin position="3"/>
        <end position="132"/>
    </location>
</feature>
<comment type="catalytic activity">
    <reaction evidence="10 12">
        <text>2'-deoxycytidine + H2O + H(+) = 2'-deoxyuridine + NH4(+)</text>
        <dbReference type="Rhea" id="RHEA:13433"/>
        <dbReference type="ChEBI" id="CHEBI:15377"/>
        <dbReference type="ChEBI" id="CHEBI:15378"/>
        <dbReference type="ChEBI" id="CHEBI:15698"/>
        <dbReference type="ChEBI" id="CHEBI:16450"/>
        <dbReference type="ChEBI" id="CHEBI:28938"/>
        <dbReference type="EC" id="3.5.4.5"/>
    </reaction>
</comment>
<evidence type="ECO:0000259" key="13">
    <source>
        <dbReference type="PROSITE" id="PS51747"/>
    </source>
</evidence>
<comment type="caution">
    <text evidence="14">The sequence shown here is derived from an EMBL/GenBank/DDBJ whole genome shotgun (WGS) entry which is preliminary data.</text>
</comment>
<dbReference type="EMBL" id="JAROBY010000004">
    <property type="protein sequence ID" value="MEB4792579.1"/>
    <property type="molecule type" value="Genomic_DNA"/>
</dbReference>
<evidence type="ECO:0000256" key="4">
    <source>
        <dbReference type="ARBA" id="ARBA00012783"/>
    </source>
</evidence>
<dbReference type="InterPro" id="IPR002125">
    <property type="entry name" value="CMP_dCMP_dom"/>
</dbReference>
<dbReference type="EC" id="3.5.4.5" evidence="4 12"/>
<keyword evidence="6 12" id="KW-0479">Metal-binding</keyword>
<protein>
    <recommendedName>
        <fullName evidence="5 12">Cytidine deaminase</fullName>
        <ecNumber evidence="4 12">3.5.4.5</ecNumber>
    </recommendedName>
    <alternativeName>
        <fullName evidence="9 12">Cytidine aminohydrolase</fullName>
    </alternativeName>
</protein>
<evidence type="ECO:0000313" key="15">
    <source>
        <dbReference type="Proteomes" id="UP001355653"/>
    </source>
</evidence>
<gene>
    <name evidence="14" type="ORF">P5G65_01615</name>
</gene>
<reference evidence="14 15" key="1">
    <citation type="submission" date="2023-03" db="EMBL/GenBank/DDBJ databases">
        <title>Bacillus Genome Sequencing.</title>
        <authorList>
            <person name="Dunlap C."/>
        </authorList>
    </citation>
    <scope>NUCLEOTIDE SEQUENCE [LARGE SCALE GENOMIC DNA]</scope>
    <source>
        <strain evidence="14 15">NRS-1351</strain>
    </source>
</reference>
<dbReference type="InterPro" id="IPR016192">
    <property type="entry name" value="APOBEC/CMP_deaminase_Zn-bd"/>
</dbReference>
<evidence type="ECO:0000256" key="8">
    <source>
        <dbReference type="ARBA" id="ARBA00022833"/>
    </source>
</evidence>
<evidence type="ECO:0000256" key="2">
    <source>
        <dbReference type="ARBA" id="ARBA00003949"/>
    </source>
</evidence>
<dbReference type="PROSITE" id="PS51747">
    <property type="entry name" value="CYT_DCMP_DEAMINASES_2"/>
    <property type="match status" value="1"/>
</dbReference>
<dbReference type="InterPro" id="IPR016193">
    <property type="entry name" value="Cytidine_deaminase-like"/>
</dbReference>
<accession>A0ABU6D4C7</accession>
<evidence type="ECO:0000256" key="12">
    <source>
        <dbReference type="RuleBase" id="RU364006"/>
    </source>
</evidence>
<dbReference type="Gene3D" id="3.40.140.10">
    <property type="entry name" value="Cytidine Deaminase, domain 2"/>
    <property type="match status" value="1"/>
</dbReference>
<dbReference type="Pfam" id="PF00383">
    <property type="entry name" value="dCMP_cyt_deam_1"/>
    <property type="match status" value="1"/>
</dbReference>
<comment type="similarity">
    <text evidence="3 12">Belongs to the cytidine and deoxycytidylate deaminase family.</text>
</comment>
<evidence type="ECO:0000256" key="10">
    <source>
        <dbReference type="ARBA" id="ARBA00049252"/>
    </source>
</evidence>
<dbReference type="PANTHER" id="PTHR11644">
    <property type="entry name" value="CYTIDINE DEAMINASE"/>
    <property type="match status" value="1"/>
</dbReference>
<name>A0ABU6D4C7_9BACL</name>
<dbReference type="InterPro" id="IPR050202">
    <property type="entry name" value="Cyt/Deoxycyt_deaminase"/>
</dbReference>
<dbReference type="NCBIfam" id="NF004064">
    <property type="entry name" value="PRK05578.1"/>
    <property type="match status" value="1"/>
</dbReference>
<evidence type="ECO:0000313" key="14">
    <source>
        <dbReference type="EMBL" id="MEB4792579.1"/>
    </source>
</evidence>
<dbReference type="SUPFAM" id="SSF53927">
    <property type="entry name" value="Cytidine deaminase-like"/>
    <property type="match status" value="1"/>
</dbReference>
<comment type="cofactor">
    <cofactor evidence="1 12">
        <name>Zn(2+)</name>
        <dbReference type="ChEBI" id="CHEBI:29105"/>
    </cofactor>
</comment>
<sequence>MAMNHQELIQHAKEAMKRAYTPYSHFNVGAALLDADGHVHYGCNVENAAYGPTNCAERTALFRAIADGHKAGSFRAIAVMGDTEDPISPCGVCRQVLVELCGPDMPVYLGNLKGDFAETTVSALLPGAFTTKDLHSNGG</sequence>
<dbReference type="Proteomes" id="UP001355653">
    <property type="component" value="Unassembled WGS sequence"/>
</dbReference>
<evidence type="ECO:0000256" key="11">
    <source>
        <dbReference type="ARBA" id="ARBA00049558"/>
    </source>
</evidence>
<dbReference type="PROSITE" id="PS00903">
    <property type="entry name" value="CYT_DCMP_DEAMINASES_1"/>
    <property type="match status" value="1"/>
</dbReference>
<dbReference type="CDD" id="cd01283">
    <property type="entry name" value="cytidine_deaminase"/>
    <property type="match status" value="1"/>
</dbReference>
<keyword evidence="8 12" id="KW-0862">Zinc</keyword>
<evidence type="ECO:0000256" key="6">
    <source>
        <dbReference type="ARBA" id="ARBA00022723"/>
    </source>
</evidence>
<evidence type="ECO:0000256" key="9">
    <source>
        <dbReference type="ARBA" id="ARBA00032005"/>
    </source>
</evidence>
<dbReference type="NCBIfam" id="TIGR01354">
    <property type="entry name" value="cyt_deam_tetra"/>
    <property type="match status" value="1"/>
</dbReference>
<keyword evidence="7 12" id="KW-0378">Hydrolase</keyword>
<comment type="function">
    <text evidence="2 12">This enzyme scavenges exogenous and endogenous cytidine and 2'-deoxycytidine for UMP synthesis.</text>
</comment>
<evidence type="ECO:0000256" key="3">
    <source>
        <dbReference type="ARBA" id="ARBA00006576"/>
    </source>
</evidence>
<evidence type="ECO:0000256" key="7">
    <source>
        <dbReference type="ARBA" id="ARBA00022801"/>
    </source>
</evidence>
<dbReference type="PANTHER" id="PTHR11644:SF2">
    <property type="entry name" value="CYTIDINE DEAMINASE"/>
    <property type="match status" value="1"/>
</dbReference>